<dbReference type="GO" id="GO:0071949">
    <property type="term" value="F:FAD binding"/>
    <property type="evidence" value="ECO:0007669"/>
    <property type="project" value="InterPro"/>
</dbReference>
<reference evidence="7 8" key="1">
    <citation type="submission" date="2020-01" db="EMBL/GenBank/DDBJ databases">
        <title>Aspergillus terreus IFO 6365 whole genome shotgun sequence.</title>
        <authorList>
            <person name="Kanamasa S."/>
            <person name="Takahashi H."/>
        </authorList>
    </citation>
    <scope>NUCLEOTIDE SEQUENCE [LARGE SCALE GENOMIC DNA]</scope>
    <source>
        <strain evidence="7 8">IFO 6365</strain>
    </source>
</reference>
<dbReference type="InterPro" id="IPR002938">
    <property type="entry name" value="FAD-bd"/>
</dbReference>
<evidence type="ECO:0000313" key="8">
    <source>
        <dbReference type="Proteomes" id="UP000452235"/>
    </source>
</evidence>
<evidence type="ECO:0000256" key="2">
    <source>
        <dbReference type="ARBA" id="ARBA00022630"/>
    </source>
</evidence>
<dbReference type="CDD" id="cd02979">
    <property type="entry name" value="PHOX_C"/>
    <property type="match status" value="1"/>
</dbReference>
<evidence type="ECO:0000259" key="5">
    <source>
        <dbReference type="Pfam" id="PF01494"/>
    </source>
</evidence>
<evidence type="ECO:0000259" key="6">
    <source>
        <dbReference type="Pfam" id="PF07976"/>
    </source>
</evidence>
<comment type="similarity">
    <text evidence="1">Belongs to the PheA/TfdB FAD monooxygenase family.</text>
</comment>
<dbReference type="Gene3D" id="3.30.9.10">
    <property type="entry name" value="D-Amino Acid Oxidase, subunit A, domain 2"/>
    <property type="match status" value="1"/>
</dbReference>
<keyword evidence="4" id="KW-0560">Oxidoreductase</keyword>
<comment type="caution">
    <text evidence="7">The sequence shown here is derived from an EMBL/GenBank/DDBJ whole genome shotgun (WGS) entry which is preliminary data.</text>
</comment>
<dbReference type="SUPFAM" id="SSF54373">
    <property type="entry name" value="FAD-linked reductases, C-terminal domain"/>
    <property type="match status" value="1"/>
</dbReference>
<evidence type="ECO:0000256" key="3">
    <source>
        <dbReference type="ARBA" id="ARBA00022827"/>
    </source>
</evidence>
<dbReference type="Proteomes" id="UP000452235">
    <property type="component" value="Unassembled WGS sequence"/>
</dbReference>
<feature type="domain" description="FAD-binding" evidence="5">
    <location>
        <begin position="3"/>
        <end position="266"/>
    </location>
</feature>
<dbReference type="InterPro" id="IPR038220">
    <property type="entry name" value="PHOX_C_sf"/>
</dbReference>
<dbReference type="PANTHER" id="PTHR43004:SF20">
    <property type="entry name" value="2-MONOOXYGENASE, PUTATIVE (AFU_ORTHOLOGUE AFUA_1G13660)-RELATED"/>
    <property type="match status" value="1"/>
</dbReference>
<dbReference type="SUPFAM" id="SSF52833">
    <property type="entry name" value="Thioredoxin-like"/>
    <property type="match status" value="1"/>
</dbReference>
<feature type="domain" description="Phenol hydroxylase-like C-terminal dimerisation" evidence="6">
    <location>
        <begin position="346"/>
        <end position="540"/>
    </location>
</feature>
<sequence>MATRIIDEKETRTQTGHADGIQSRTLEILDSFGIIDPILRQGVSDVDMSYWALNKETGRVERRKRHGSSPGKLSRYGQILLNQGAVEEVFLDYLKGKGQEVERNLRAVSMEISQGSRNPEDDFPVAVEVKSLSHKDDEKSSEANEVIHARYVIACDGAHSWARNQLNVAVEERSEDSTWGVLDIAPITDFPDIRQSCAIQSEPHGSIMTAPRENRLVRFYIHLDEDGESKIEMDHSDIGPKDLVDMAQKIMKPYQLTYKYCDWWSIYPVSVWPHNSDQMNDPIILETYHTERHPVAEELMELDTQLVHAYQDDENESPTGAKQDRNSGGIDSIRERFSGFMAGVGVTYPHSALVADEKCTNSSVAKNIKLGMRLPSFRVTYQCSGSPIHLTERLPSDGFWRLLVFPGDLRRPEKMDDLISFAETLSCRSHLSHLRKKQGSSGRSLPLEPILIHSSPIVSVNLLELPEIFHPFDEIMGWDYWRVFSDDGTYDKETGQAYKWYGIEEQGAGCLVLCRPDQHVAWMGSLQDVAGLDNYFAEFCT</sequence>
<keyword evidence="2" id="KW-0285">Flavoprotein</keyword>
<organism evidence="7 8">
    <name type="scientific">Aspergillus terreus</name>
    <dbReference type="NCBI Taxonomy" id="33178"/>
    <lineage>
        <taxon>Eukaryota</taxon>
        <taxon>Fungi</taxon>
        <taxon>Dikarya</taxon>
        <taxon>Ascomycota</taxon>
        <taxon>Pezizomycotina</taxon>
        <taxon>Eurotiomycetes</taxon>
        <taxon>Eurotiomycetidae</taxon>
        <taxon>Eurotiales</taxon>
        <taxon>Aspergillaceae</taxon>
        <taxon>Aspergillus</taxon>
        <taxon>Aspergillus subgen. Circumdati</taxon>
    </lineage>
</organism>
<protein>
    <submittedName>
        <fullName evidence="7">FAD binding domain protein</fullName>
    </submittedName>
</protein>
<evidence type="ECO:0000256" key="1">
    <source>
        <dbReference type="ARBA" id="ARBA00007801"/>
    </source>
</evidence>
<gene>
    <name evidence="7" type="ORF">ATEIFO6365_0007017900</name>
</gene>
<accession>A0A5M3Z8E6</accession>
<keyword evidence="8" id="KW-1185">Reference proteome</keyword>
<dbReference type="SUPFAM" id="SSF51905">
    <property type="entry name" value="FAD/NAD(P)-binding domain"/>
    <property type="match status" value="1"/>
</dbReference>
<dbReference type="InterPro" id="IPR050641">
    <property type="entry name" value="RIFMO-like"/>
</dbReference>
<dbReference type="InterPro" id="IPR036188">
    <property type="entry name" value="FAD/NAD-bd_sf"/>
</dbReference>
<proteinExistence type="inferred from homology"/>
<dbReference type="EMBL" id="BLJY01000007">
    <property type="protein sequence ID" value="GFF17630.1"/>
    <property type="molecule type" value="Genomic_DNA"/>
</dbReference>
<evidence type="ECO:0000313" key="7">
    <source>
        <dbReference type="EMBL" id="GFF17630.1"/>
    </source>
</evidence>
<dbReference type="GO" id="GO:0016709">
    <property type="term" value="F:oxidoreductase activity, acting on paired donors, with incorporation or reduction of molecular oxygen, NAD(P)H as one donor, and incorporation of one atom of oxygen"/>
    <property type="evidence" value="ECO:0007669"/>
    <property type="project" value="UniProtKB-ARBA"/>
</dbReference>
<name>A0A5M3Z8E6_ASPTE</name>
<evidence type="ECO:0000256" key="4">
    <source>
        <dbReference type="ARBA" id="ARBA00023002"/>
    </source>
</evidence>
<dbReference type="InterPro" id="IPR036249">
    <property type="entry name" value="Thioredoxin-like_sf"/>
</dbReference>
<dbReference type="InterPro" id="IPR012941">
    <property type="entry name" value="Phe_hydrox_C_dim_dom"/>
</dbReference>
<dbReference type="Pfam" id="PF01494">
    <property type="entry name" value="FAD_binding_3"/>
    <property type="match status" value="1"/>
</dbReference>
<dbReference type="PANTHER" id="PTHR43004">
    <property type="entry name" value="TRK SYSTEM POTASSIUM UPTAKE PROTEIN"/>
    <property type="match status" value="1"/>
</dbReference>
<keyword evidence="3" id="KW-0274">FAD</keyword>
<dbReference type="VEuPathDB" id="FungiDB:ATEG_05792"/>
<dbReference type="Pfam" id="PF07976">
    <property type="entry name" value="Phe_hydrox_dim"/>
    <property type="match status" value="1"/>
</dbReference>
<dbReference type="Gene3D" id="3.50.50.60">
    <property type="entry name" value="FAD/NAD(P)-binding domain"/>
    <property type="match status" value="1"/>
</dbReference>
<dbReference type="AlphaFoldDB" id="A0A5M3Z8E6"/>
<dbReference type="OrthoDB" id="1716816at2759"/>
<dbReference type="Gene3D" id="3.40.30.20">
    <property type="match status" value="1"/>
</dbReference>